<dbReference type="EMBL" id="BLJN01000001">
    <property type="protein sequence ID" value="GFE78381.1"/>
    <property type="molecule type" value="Genomic_DNA"/>
</dbReference>
<keyword evidence="1" id="KW-1133">Transmembrane helix</keyword>
<dbReference type="Proteomes" id="UP000445000">
    <property type="component" value="Unassembled WGS sequence"/>
</dbReference>
<comment type="caution">
    <text evidence="2">The sequence shown here is derived from an EMBL/GenBank/DDBJ whole genome shotgun (WGS) entry which is preliminary data.</text>
</comment>
<reference evidence="3" key="1">
    <citation type="submission" date="2020-01" db="EMBL/GenBank/DDBJ databases">
        <title>'Steroidobacter agaridevorans' sp. nov., agar-degrading bacteria isolated from rhizosphere soils.</title>
        <authorList>
            <person name="Ikenaga M."/>
            <person name="Kataoka M."/>
            <person name="Murouchi A."/>
            <person name="Katsuragi S."/>
            <person name="Sakai M."/>
        </authorList>
    </citation>
    <scope>NUCLEOTIDE SEQUENCE [LARGE SCALE GENOMIC DNA]</scope>
    <source>
        <strain evidence="3">YU21-B</strain>
    </source>
</reference>
<evidence type="ECO:0000313" key="2">
    <source>
        <dbReference type="EMBL" id="GFE78381.1"/>
    </source>
</evidence>
<dbReference type="AlphaFoldDB" id="A0A829Y5U4"/>
<evidence type="ECO:0000256" key="1">
    <source>
        <dbReference type="SAM" id="Phobius"/>
    </source>
</evidence>
<evidence type="ECO:0008006" key="4">
    <source>
        <dbReference type="Google" id="ProtNLM"/>
    </source>
</evidence>
<protein>
    <recommendedName>
        <fullName evidence="4">Transmembrane protein</fullName>
    </recommendedName>
</protein>
<dbReference type="Gene3D" id="3.40.30.10">
    <property type="entry name" value="Glutaredoxin"/>
    <property type="match status" value="1"/>
</dbReference>
<dbReference type="SUPFAM" id="SSF52833">
    <property type="entry name" value="Thioredoxin-like"/>
    <property type="match status" value="1"/>
</dbReference>
<proteinExistence type="predicted"/>
<name>A0A829Y5U4_9GAMM</name>
<dbReference type="RefSeq" id="WP_161810296.1">
    <property type="nucleotide sequence ID" value="NZ_BLJN01000001.1"/>
</dbReference>
<accession>A0A829Y5U4</accession>
<dbReference type="InterPro" id="IPR036249">
    <property type="entry name" value="Thioredoxin-like_sf"/>
</dbReference>
<organism evidence="2 3">
    <name type="scientific">Steroidobacter agaridevorans</name>
    <dbReference type="NCBI Taxonomy" id="2695856"/>
    <lineage>
        <taxon>Bacteria</taxon>
        <taxon>Pseudomonadati</taxon>
        <taxon>Pseudomonadota</taxon>
        <taxon>Gammaproteobacteria</taxon>
        <taxon>Steroidobacterales</taxon>
        <taxon>Steroidobacteraceae</taxon>
        <taxon>Steroidobacter</taxon>
    </lineage>
</organism>
<evidence type="ECO:0000313" key="3">
    <source>
        <dbReference type="Proteomes" id="UP000445000"/>
    </source>
</evidence>
<feature type="transmembrane region" description="Helical" evidence="1">
    <location>
        <begin position="18"/>
        <end position="39"/>
    </location>
</feature>
<gene>
    <name evidence="2" type="ORF">GCM10011487_03810</name>
</gene>
<keyword evidence="3" id="KW-1185">Reference proteome</keyword>
<sequence length="204" mass="22250">MNSPVDPAQPRPVARKQIWILVGAFFAPLALAFVLYYGMGVRPHGNTNKGDLIQPARPLPEVELSGATDQTLAANALRGKWSMLFIGDGACDARCREALTLMRQTRLALGDKMERVQRVFLVSGNCCDQAYLEAEQSGLLLGRIDNSAGQTLLETFPDAAQAASLGRIYLVDPLGNLMMKYEPDAPQKGLLEDLKKLLKLSHIG</sequence>
<keyword evidence="1" id="KW-0472">Membrane</keyword>
<keyword evidence="1" id="KW-0812">Transmembrane</keyword>